<dbReference type="Gene3D" id="3.90.25.10">
    <property type="entry name" value="UDP-galactose 4-epimerase, domain 1"/>
    <property type="match status" value="1"/>
</dbReference>
<proteinExistence type="predicted"/>
<dbReference type="InterPro" id="IPR001509">
    <property type="entry name" value="Epimerase_deHydtase"/>
</dbReference>
<dbReference type="Proteomes" id="UP001195941">
    <property type="component" value="Unassembled WGS sequence"/>
</dbReference>
<evidence type="ECO:0000313" key="5">
    <source>
        <dbReference type="Proteomes" id="UP001195941"/>
    </source>
</evidence>
<sequence>MRILITGGGGFLGQKLSRKLTEHGALRGQPITAMTLMDVAEPAKPKAGFPVTSLACDIADDVAVKALFADHGPFDVIYHLAAVVSGAAEADFDLGMRINLMGSIHLFQAARAQGNCPVVVYASSIAAHGGEEPEVIVDGVELNPQTSYGSQKVMGELLLNDMSRKGFLDGRGLRLPTVSIRPGKANAAASSFMSSIFRDTMQGDASNCPVGRDFLIFHTAPRTIIENLVIAAELDGAGFGFNRCLNLPGRSDTVGEMIDAMTRVFGPEAEARITWEADPVIEKIVHSWRNRVISEKALRLGFVQDKSFEDTVRWFLEDDIQRRPA</sequence>
<dbReference type="SUPFAM" id="SSF51735">
    <property type="entry name" value="NAD(P)-binding Rossmann-fold domains"/>
    <property type="match status" value="1"/>
</dbReference>
<dbReference type="InterPro" id="IPR036291">
    <property type="entry name" value="NAD(P)-bd_dom_sf"/>
</dbReference>
<evidence type="ECO:0000256" key="2">
    <source>
        <dbReference type="ARBA" id="ARBA00023277"/>
    </source>
</evidence>
<comment type="caution">
    <text evidence="4">The sequence shown here is derived from an EMBL/GenBank/DDBJ whole genome shotgun (WGS) entry which is preliminary data.</text>
</comment>
<dbReference type="RefSeq" id="WP_212702956.1">
    <property type="nucleotide sequence ID" value="NZ_JADMKU010000027.1"/>
</dbReference>
<keyword evidence="1" id="KW-0521">NADP</keyword>
<dbReference type="InterPro" id="IPR050005">
    <property type="entry name" value="DenD"/>
</dbReference>
<dbReference type="NCBIfam" id="NF043036">
    <property type="entry name" value="ErythonDh"/>
    <property type="match status" value="1"/>
</dbReference>
<organism evidence="4 5">
    <name type="scientific">Thalassovita aquimarina</name>
    <dbReference type="NCBI Taxonomy" id="2785917"/>
    <lineage>
        <taxon>Bacteria</taxon>
        <taxon>Pseudomonadati</taxon>
        <taxon>Pseudomonadota</taxon>
        <taxon>Alphaproteobacteria</taxon>
        <taxon>Rhodobacterales</taxon>
        <taxon>Roseobacteraceae</taxon>
        <taxon>Thalassovita</taxon>
    </lineage>
</organism>
<evidence type="ECO:0000313" key="4">
    <source>
        <dbReference type="EMBL" id="MBR9653334.1"/>
    </source>
</evidence>
<protein>
    <submittedName>
        <fullName evidence="4">SDR family oxidoreductase</fullName>
    </submittedName>
</protein>
<dbReference type="EMBL" id="JADMKU010000027">
    <property type="protein sequence ID" value="MBR9653334.1"/>
    <property type="molecule type" value="Genomic_DNA"/>
</dbReference>
<dbReference type="Pfam" id="PF01370">
    <property type="entry name" value="Epimerase"/>
    <property type="match status" value="1"/>
</dbReference>
<gene>
    <name evidence="4" type="ORF">IT775_19630</name>
</gene>
<name>A0ABS5HWJ3_9RHOB</name>
<dbReference type="PANTHER" id="PTHR43103">
    <property type="entry name" value="NUCLEOSIDE-DIPHOSPHATE-SUGAR EPIMERASE"/>
    <property type="match status" value="1"/>
</dbReference>
<accession>A0ABS5HWJ3</accession>
<keyword evidence="5" id="KW-1185">Reference proteome</keyword>
<dbReference type="PANTHER" id="PTHR43103:SF3">
    <property type="entry name" value="ADP-L-GLYCERO-D-MANNO-HEPTOSE-6-EPIMERASE"/>
    <property type="match status" value="1"/>
</dbReference>
<evidence type="ECO:0000259" key="3">
    <source>
        <dbReference type="Pfam" id="PF01370"/>
    </source>
</evidence>
<reference evidence="4 5" key="1">
    <citation type="journal article" date="2021" name="Arch. Microbiol.">
        <title>Thalassobius aquimarinus sp. nov., isolated from the Sea of Japan seashore.</title>
        <authorList>
            <person name="Kurilenko V.V."/>
            <person name="Romanenko L.A."/>
            <person name="Chernysheva N.Y."/>
            <person name="Velansky P.V."/>
            <person name="Tekutyeva L.A."/>
            <person name="Isaeva M.P."/>
            <person name="Mikhailov V.V."/>
        </authorList>
    </citation>
    <scope>NUCLEOTIDE SEQUENCE [LARGE SCALE GENOMIC DNA]</scope>
    <source>
        <strain evidence="4 5">KMM 8518</strain>
    </source>
</reference>
<keyword evidence="2" id="KW-0119">Carbohydrate metabolism</keyword>
<dbReference type="Gene3D" id="3.40.50.720">
    <property type="entry name" value="NAD(P)-binding Rossmann-like Domain"/>
    <property type="match status" value="1"/>
</dbReference>
<dbReference type="CDD" id="cd05238">
    <property type="entry name" value="Gne_like_SDR_e"/>
    <property type="match status" value="1"/>
</dbReference>
<evidence type="ECO:0000256" key="1">
    <source>
        <dbReference type="ARBA" id="ARBA00022857"/>
    </source>
</evidence>
<feature type="domain" description="NAD-dependent epimerase/dehydratase" evidence="3">
    <location>
        <begin position="3"/>
        <end position="204"/>
    </location>
</feature>